<evidence type="ECO:0000313" key="7">
    <source>
        <dbReference type="EMBL" id="TET44018.1"/>
    </source>
</evidence>
<dbReference type="Pfam" id="PF01512">
    <property type="entry name" value="Complex1_51K"/>
    <property type="match status" value="1"/>
</dbReference>
<dbReference type="CDD" id="cd02980">
    <property type="entry name" value="TRX_Fd_family"/>
    <property type="match status" value="1"/>
</dbReference>
<proteinExistence type="inferred from homology"/>
<dbReference type="SUPFAM" id="SSF142019">
    <property type="entry name" value="Nqo1 FMN-binding domain-like"/>
    <property type="match status" value="1"/>
</dbReference>
<dbReference type="Gene3D" id="1.20.1440.230">
    <property type="entry name" value="NADH-ubiquinone oxidoreductase 51kDa subunit, iron-sulphur binding domain"/>
    <property type="match status" value="1"/>
</dbReference>
<dbReference type="Proteomes" id="UP000315525">
    <property type="component" value="Unassembled WGS sequence"/>
</dbReference>
<dbReference type="EMBL" id="SOJN01000142">
    <property type="protein sequence ID" value="TET44018.1"/>
    <property type="molecule type" value="Genomic_DNA"/>
</dbReference>
<evidence type="ECO:0000256" key="4">
    <source>
        <dbReference type="ARBA" id="ARBA00023004"/>
    </source>
</evidence>
<dbReference type="SUPFAM" id="SSF142984">
    <property type="entry name" value="Nqo1 middle domain-like"/>
    <property type="match status" value="1"/>
</dbReference>
<keyword evidence="2" id="KW-0004">4Fe-4S</keyword>
<dbReference type="InterPro" id="IPR011538">
    <property type="entry name" value="Nuo51_FMN-bd"/>
</dbReference>
<sequence length="1039" mass="113303">MAGRDPSIPVIVISAGTCGQASGANDLIRIAKRELLAKKLTEKIHLRITGCHGFCETEPSALIEPRRTFYPNIDSDDMGRIVKAVAAGDVIEDLLYKDPETGNPVEKQDDIPFYKRQVRTILSRNEKVDPIRIYNYFENGGYSALSKALTKGSPEWVLNQVKVSKLRGRGGAGFPTGLKWELLAQARNGARKFLVCNADEGDPGAYMDRSVLEANPHSVIEGMLIGAYGTRATEGVIYVRNEYPLAIKHLVIALRQACDLGLLGENILGTQFSFNIRLVKGAGAFVCGEETALMRSIEGVRPEPRQRPPYPVEKGIDSKPTVINNVETWANIPLIISNGAKQFAKVGTENNTGTKIFSLVGKIRNTGLAEVPMGITIGEIIYDIGGGPSGKAKIKAVQTGGPSGGCIPASRFDLPIDYDSLTEAGSIMGSGGMIAMDENTCMVDVTKYFMSFLKDESCGKCFTCRKGTQRMYEILDDISKGNATVEKLDLLEELAQAVKDTSMCGLGQSACNPVLSTLHYFRDEYIEHIKDKRCSAAVCKELVGAPCQSTCPVGTEAWRYIAHIQRGEYEEAYRVIREPNPFPSVCARVCHHPCEDKCRAGTSGGQAIAIRALKRLVTDRIDPATYKPKKLTKTEQKMPQVAVVGSGPAGLSTAHYLSLRGYKVTVFEAEDRPGGMLLSGIPGYRLPREVLRKEIDSLIDENVTLKAGTALGRDMTIDSLFDDGFKAIFLALGAHKSRRMDIQGEDLEGVYPAMQFLKAFNLRGKKLAKGRVGVIGGGNSAIDAARVALRQEGVESVTVIYRRTPEEMPAFEEEVEAAQDEGIELKTLLSPTRICTKNGHLSGMECIRNELGKIDSSGRRRPVPVPGTEHTIYLDTLIVAIGEQPDVQFISAMGVEINKRGTLHADPETLATSRPGVFAGGDVVTGPNTVIDAIAAGKKAAVVIDRYLRGEELRVPPKVHLPEFYLEPATITEDELAQARRAKPSTLPAESRRQSFEEVEKTLSIEDGLKEARRCLRCDLEFTQQEEETEGLTGGEEQA</sequence>
<dbReference type="Pfam" id="PF10589">
    <property type="entry name" value="NADH_4Fe-4S"/>
    <property type="match status" value="1"/>
</dbReference>
<evidence type="ECO:0000256" key="1">
    <source>
        <dbReference type="ARBA" id="ARBA00007523"/>
    </source>
</evidence>
<dbReference type="Pfam" id="PF07992">
    <property type="entry name" value="Pyr_redox_2"/>
    <property type="match status" value="1"/>
</dbReference>
<protein>
    <submittedName>
        <fullName evidence="7">FAD-dependent oxidoreductase</fullName>
    </submittedName>
</protein>
<dbReference type="Pfam" id="PF14691">
    <property type="entry name" value="Fer4_20"/>
    <property type="match status" value="1"/>
</dbReference>
<dbReference type="PRINTS" id="PR00419">
    <property type="entry name" value="ADXRDTASE"/>
</dbReference>
<dbReference type="SUPFAM" id="SSF52833">
    <property type="entry name" value="Thioredoxin-like"/>
    <property type="match status" value="1"/>
</dbReference>
<dbReference type="InterPro" id="IPR036188">
    <property type="entry name" value="FAD/NAD-bd_sf"/>
</dbReference>
<accession>A0A523UNC0</accession>
<dbReference type="Gene3D" id="6.10.250.1450">
    <property type="match status" value="1"/>
</dbReference>
<dbReference type="InterPro" id="IPR028261">
    <property type="entry name" value="DPD_II"/>
</dbReference>
<dbReference type="InterPro" id="IPR037207">
    <property type="entry name" value="Nuop51_4Fe4S-bd_sf"/>
</dbReference>
<dbReference type="Gene3D" id="3.40.30.10">
    <property type="entry name" value="Glutaredoxin"/>
    <property type="match status" value="1"/>
</dbReference>
<dbReference type="Gene3D" id="3.50.50.60">
    <property type="entry name" value="FAD/NAD(P)-binding domain"/>
    <property type="match status" value="2"/>
</dbReference>
<dbReference type="Gene3D" id="3.10.20.600">
    <property type="match status" value="1"/>
</dbReference>
<organism evidence="7 8">
    <name type="scientific">candidate division TA06 bacterium</name>
    <dbReference type="NCBI Taxonomy" id="2250710"/>
    <lineage>
        <taxon>Bacteria</taxon>
        <taxon>Bacteria division TA06</taxon>
    </lineage>
</organism>
<dbReference type="SUPFAM" id="SSF46548">
    <property type="entry name" value="alpha-helical ferredoxin"/>
    <property type="match status" value="2"/>
</dbReference>
<dbReference type="GO" id="GO:0016491">
    <property type="term" value="F:oxidoreductase activity"/>
    <property type="evidence" value="ECO:0007669"/>
    <property type="project" value="InterPro"/>
</dbReference>
<dbReference type="GO" id="GO:0051539">
    <property type="term" value="F:4 iron, 4 sulfur cluster binding"/>
    <property type="evidence" value="ECO:0007669"/>
    <property type="project" value="UniProtKB-KW"/>
</dbReference>
<dbReference type="FunFam" id="3.40.50.11540:FF:000001">
    <property type="entry name" value="NADH dehydrogenase [ubiquinone] flavoprotein 1, mitochondrial"/>
    <property type="match status" value="1"/>
</dbReference>
<reference evidence="7 8" key="1">
    <citation type="submission" date="2019-03" db="EMBL/GenBank/DDBJ databases">
        <title>Metabolic potential of uncultured bacteria and archaea associated with petroleum seepage in deep-sea sediments.</title>
        <authorList>
            <person name="Dong X."/>
            <person name="Hubert C."/>
        </authorList>
    </citation>
    <scope>NUCLEOTIDE SEQUENCE [LARGE SCALE GENOMIC DNA]</scope>
    <source>
        <strain evidence="7">E44_bin18</strain>
    </source>
</reference>
<comment type="caution">
    <text evidence="7">The sequence shown here is derived from an EMBL/GenBank/DDBJ whole genome shotgun (WGS) entry which is preliminary data.</text>
</comment>
<dbReference type="SUPFAM" id="SSF51971">
    <property type="entry name" value="Nucleotide-binding domain"/>
    <property type="match status" value="2"/>
</dbReference>
<dbReference type="Gene3D" id="3.40.50.11540">
    <property type="entry name" value="NADH-ubiquinone oxidoreductase 51kDa subunit"/>
    <property type="match status" value="1"/>
</dbReference>
<evidence type="ECO:0000256" key="3">
    <source>
        <dbReference type="ARBA" id="ARBA00022723"/>
    </source>
</evidence>
<name>A0A523UNC0_UNCT6</name>
<dbReference type="PANTHER" id="PTHR43578:SF3">
    <property type="entry name" value="NADH-QUINONE OXIDOREDUCTASE SUBUNIT F"/>
    <property type="match status" value="1"/>
</dbReference>
<dbReference type="SUPFAM" id="SSF140490">
    <property type="entry name" value="Nqo1C-terminal domain-like"/>
    <property type="match status" value="1"/>
</dbReference>
<dbReference type="InterPro" id="IPR037225">
    <property type="entry name" value="Nuo51_FMN-bd_sf"/>
</dbReference>
<dbReference type="AlphaFoldDB" id="A0A523UNC0"/>
<evidence type="ECO:0000313" key="8">
    <source>
        <dbReference type="Proteomes" id="UP000315525"/>
    </source>
</evidence>
<feature type="domain" description="NADH-ubiquinone oxidoreductase 51kDa subunit iron-sulphur binding" evidence="6">
    <location>
        <begin position="443"/>
        <end position="488"/>
    </location>
</feature>
<dbReference type="InterPro" id="IPR036249">
    <property type="entry name" value="Thioredoxin-like_sf"/>
</dbReference>
<comment type="similarity">
    <text evidence="1">Belongs to the complex I 51 kDa subunit family.</text>
</comment>
<evidence type="ECO:0000256" key="2">
    <source>
        <dbReference type="ARBA" id="ARBA00022485"/>
    </source>
</evidence>
<keyword evidence="3" id="KW-0479">Metal-binding</keyword>
<keyword evidence="5" id="KW-0411">Iron-sulfur</keyword>
<dbReference type="FunFam" id="1.20.1440.230:FF:000001">
    <property type="entry name" value="Mitochondrial NADH dehydrogenase flavoprotein 1"/>
    <property type="match status" value="1"/>
</dbReference>
<evidence type="ECO:0000259" key="6">
    <source>
        <dbReference type="SMART" id="SM00928"/>
    </source>
</evidence>
<gene>
    <name evidence="7" type="ORF">E3J62_11680</name>
</gene>
<evidence type="ECO:0000256" key="5">
    <source>
        <dbReference type="ARBA" id="ARBA00023014"/>
    </source>
</evidence>
<dbReference type="GO" id="GO:0046872">
    <property type="term" value="F:metal ion binding"/>
    <property type="evidence" value="ECO:0007669"/>
    <property type="project" value="UniProtKB-KW"/>
</dbReference>
<dbReference type="PANTHER" id="PTHR43578">
    <property type="entry name" value="NADH-QUINONE OXIDOREDUCTASE SUBUNIT F"/>
    <property type="match status" value="1"/>
</dbReference>
<dbReference type="InterPro" id="IPR019575">
    <property type="entry name" value="Nuop51_4Fe4S-bd"/>
</dbReference>
<dbReference type="SMART" id="SM00928">
    <property type="entry name" value="NADH_4Fe-4S"/>
    <property type="match status" value="1"/>
</dbReference>
<dbReference type="InterPro" id="IPR023753">
    <property type="entry name" value="FAD/NAD-binding_dom"/>
</dbReference>
<keyword evidence="4" id="KW-0408">Iron</keyword>